<dbReference type="AlphaFoldDB" id="A0A2S3U195"/>
<protein>
    <submittedName>
        <fullName evidence="1">Uncharacterized protein</fullName>
    </submittedName>
</protein>
<proteinExistence type="predicted"/>
<dbReference type="EMBL" id="NKCZ01000127">
    <property type="protein sequence ID" value="POD81840.1"/>
    <property type="molecule type" value="Genomic_DNA"/>
</dbReference>
<name>A0A2S3U195_LACPN</name>
<reference evidence="1 2" key="1">
    <citation type="submission" date="2017-06" db="EMBL/GenBank/DDBJ databases">
        <title>Genome sequence of Lactobacillus plantarum subsp. plantarum strain SRCM101258.</title>
        <authorList>
            <person name="Cho S.H."/>
        </authorList>
    </citation>
    <scope>NUCLEOTIDE SEQUENCE [LARGE SCALE GENOMIC DNA]</scope>
    <source>
        <strain evidence="1 2">SRCM101258</strain>
    </source>
</reference>
<gene>
    <name evidence="1" type="ORF">S101258_03245</name>
</gene>
<sequence>MIPMRQDVKKIRNLLKQYAKLKRDLTAFNQVSSPSFDGVSSHSSRNGAESRLINHVDLSYQLKEVEDALNAIDDPQYQFILHDYVIEKHFTRNEACNQLSVSVSKFNYMKNEALHAFAKFYSDLTV</sequence>
<comment type="caution">
    <text evidence="1">The sequence shown here is derived from an EMBL/GenBank/DDBJ whole genome shotgun (WGS) entry which is preliminary data.</text>
</comment>
<organism evidence="1 2">
    <name type="scientific">Lactiplantibacillus plantarum subsp. plantarum</name>
    <dbReference type="NCBI Taxonomy" id="337330"/>
    <lineage>
        <taxon>Bacteria</taxon>
        <taxon>Bacillati</taxon>
        <taxon>Bacillota</taxon>
        <taxon>Bacilli</taxon>
        <taxon>Lactobacillales</taxon>
        <taxon>Lactobacillaceae</taxon>
        <taxon>Lactiplantibacillus</taxon>
    </lineage>
</organism>
<dbReference type="Proteomes" id="UP000236990">
    <property type="component" value="Unassembled WGS sequence"/>
</dbReference>
<evidence type="ECO:0000313" key="1">
    <source>
        <dbReference type="EMBL" id="POD81840.1"/>
    </source>
</evidence>
<evidence type="ECO:0000313" key="2">
    <source>
        <dbReference type="Proteomes" id="UP000236990"/>
    </source>
</evidence>
<accession>A0A2S3U195</accession>